<dbReference type="SUPFAM" id="SSF53756">
    <property type="entry name" value="UDP-Glycosyltransferase/glycogen phosphorylase"/>
    <property type="match status" value="1"/>
</dbReference>
<dbReference type="Gene3D" id="3.40.50.2000">
    <property type="entry name" value="Glycogen Phosphorylase B"/>
    <property type="match status" value="2"/>
</dbReference>
<evidence type="ECO:0000256" key="2">
    <source>
        <dbReference type="ARBA" id="ARBA00022676"/>
    </source>
</evidence>
<keyword evidence="7" id="KW-1185">Reference proteome</keyword>
<dbReference type="RefSeq" id="WP_144857576.1">
    <property type="nucleotide sequence ID" value="NZ_BAAAYT010000002.1"/>
</dbReference>
<evidence type="ECO:0000256" key="3">
    <source>
        <dbReference type="ARBA" id="ARBA00022679"/>
    </source>
</evidence>
<keyword evidence="3 6" id="KW-0808">Transferase</keyword>
<evidence type="ECO:0000259" key="4">
    <source>
        <dbReference type="Pfam" id="PF00534"/>
    </source>
</evidence>
<dbReference type="Pfam" id="PF00534">
    <property type="entry name" value="Glycos_transf_1"/>
    <property type="match status" value="1"/>
</dbReference>
<evidence type="ECO:0000256" key="1">
    <source>
        <dbReference type="ARBA" id="ARBA00021292"/>
    </source>
</evidence>
<evidence type="ECO:0000313" key="7">
    <source>
        <dbReference type="Proteomes" id="UP000315628"/>
    </source>
</evidence>
<proteinExistence type="predicted"/>
<keyword evidence="2" id="KW-0328">Glycosyltransferase</keyword>
<dbReference type="InterPro" id="IPR028098">
    <property type="entry name" value="Glyco_trans_4-like_N"/>
</dbReference>
<feature type="domain" description="Glycosyl transferase family 1" evidence="4">
    <location>
        <begin position="190"/>
        <end position="343"/>
    </location>
</feature>
<dbReference type="PANTHER" id="PTHR45947">
    <property type="entry name" value="SULFOQUINOVOSYL TRANSFERASE SQD2"/>
    <property type="match status" value="1"/>
</dbReference>
<dbReference type="Pfam" id="PF13439">
    <property type="entry name" value="Glyco_transf_4"/>
    <property type="match status" value="1"/>
</dbReference>
<dbReference type="EMBL" id="VIUW01000003">
    <property type="protein sequence ID" value="TWD14739.1"/>
    <property type="molecule type" value="Genomic_DNA"/>
</dbReference>
<dbReference type="GO" id="GO:0016757">
    <property type="term" value="F:glycosyltransferase activity"/>
    <property type="evidence" value="ECO:0007669"/>
    <property type="project" value="UniProtKB-KW"/>
</dbReference>
<dbReference type="CDD" id="cd03801">
    <property type="entry name" value="GT4_PimA-like"/>
    <property type="match status" value="1"/>
</dbReference>
<evidence type="ECO:0000259" key="5">
    <source>
        <dbReference type="Pfam" id="PF13439"/>
    </source>
</evidence>
<dbReference type="Proteomes" id="UP000315628">
    <property type="component" value="Unassembled WGS sequence"/>
</dbReference>
<sequence length="373" mass="41087">MRIAFLSWRDSTHPEGGGAEHYAERVCEGLGALGHDVTLFCAAHDGAPTDESRRGYRVHRAGGRFSVYAASLLAMRAAARRDAPFDVVVDTQNGVPFWAPLVTRTPVVVLVHHVHREQWPVIFGPLLARLGWLVESRVAPHVYRHRRYVVVSAPTRDELVDLGVADDRIRIIHNGTDTPRAMAVPRAAAPTLVVLGRLVPHKRVEHAIDLIQLLRGTHPDLRLRIIGEGWWHDRLVEHARLTGQSDVVTMTGYLSEEDKHAELARAWVAIAPSIKEGWGLTVVDAATHGVPTVAYHGTGGLEDSIVDGTTGVLVEDFDAMVDAVDTLLTERETREQLGEAARAYAAQFSWSTTVQEWDDELSRVIAADGTQDP</sequence>
<accession>A0A560WAT1</accession>
<dbReference type="PANTHER" id="PTHR45947:SF3">
    <property type="entry name" value="SULFOQUINOVOSYL TRANSFERASE SQD2"/>
    <property type="match status" value="1"/>
</dbReference>
<name>A0A560WAT1_9MICO</name>
<dbReference type="InterPro" id="IPR050194">
    <property type="entry name" value="Glycosyltransferase_grp1"/>
</dbReference>
<feature type="domain" description="Glycosyltransferase subfamily 4-like N-terminal" evidence="5">
    <location>
        <begin position="17"/>
        <end position="178"/>
    </location>
</feature>
<evidence type="ECO:0000313" key="6">
    <source>
        <dbReference type="EMBL" id="TWD14739.1"/>
    </source>
</evidence>
<dbReference type="GO" id="GO:1901137">
    <property type="term" value="P:carbohydrate derivative biosynthetic process"/>
    <property type="evidence" value="ECO:0007669"/>
    <property type="project" value="UniProtKB-ARBA"/>
</dbReference>
<gene>
    <name evidence="6" type="ORF">FB557_2164</name>
</gene>
<protein>
    <recommendedName>
        <fullName evidence="1">D-inositol 3-phosphate glycosyltransferase</fullName>
    </recommendedName>
</protein>
<dbReference type="OrthoDB" id="9806887at2"/>
<organism evidence="6 7">
    <name type="scientific">Marihabitans asiaticum</name>
    <dbReference type="NCBI Taxonomy" id="415218"/>
    <lineage>
        <taxon>Bacteria</taxon>
        <taxon>Bacillati</taxon>
        <taxon>Actinomycetota</taxon>
        <taxon>Actinomycetes</taxon>
        <taxon>Micrococcales</taxon>
        <taxon>Intrasporangiaceae</taxon>
        <taxon>Marihabitans</taxon>
    </lineage>
</organism>
<dbReference type="InterPro" id="IPR001296">
    <property type="entry name" value="Glyco_trans_1"/>
</dbReference>
<dbReference type="AlphaFoldDB" id="A0A560WAT1"/>
<reference evidence="6 7" key="1">
    <citation type="submission" date="2019-06" db="EMBL/GenBank/DDBJ databases">
        <title>Sequencing the genomes of 1000 actinobacteria strains.</title>
        <authorList>
            <person name="Klenk H.-P."/>
        </authorList>
    </citation>
    <scope>NUCLEOTIDE SEQUENCE [LARGE SCALE GENOMIC DNA]</scope>
    <source>
        <strain evidence="6 7">DSM 18935</strain>
    </source>
</reference>
<comment type="caution">
    <text evidence="6">The sequence shown here is derived from an EMBL/GenBank/DDBJ whole genome shotgun (WGS) entry which is preliminary data.</text>
</comment>